<dbReference type="EMBL" id="BBVC01000028">
    <property type="protein sequence ID" value="GAO98172.1"/>
    <property type="molecule type" value="Genomic_DNA"/>
</dbReference>
<evidence type="ECO:0000313" key="2">
    <source>
        <dbReference type="Proteomes" id="UP000036771"/>
    </source>
</evidence>
<sequence>MSKNRFKDVFGHIACSLFGREHGTKITIQFGTYSASIVPAMDIAPASPCYDFFSILKVLTYMDNQILFGRTTCWLTTVPYKENGEQIEIILKDFWHLRRLFYAGNGVAPEVATKDNCGVIKIGAYELLLSDSIYDYLPVWEQAVGQDTIFNHSIHSTAYKRKLDAIFKKFRTLYEGEYRKIKQAEFTQYVWTHITTDVADHDLKAMWRCFADSSETVTEELTENKETLDSLGNESE</sequence>
<gene>
    <name evidence="1" type="ORF">Cva_00820</name>
</gene>
<reference evidence="1 2" key="1">
    <citation type="submission" date="2015-03" db="EMBL/GenBank/DDBJ databases">
        <title>Caedibacter varicaedens, whole genome shotgun sequence.</title>
        <authorList>
            <person name="Suzuki H."/>
            <person name="Dapper A.L."/>
            <person name="Gibson A.K."/>
            <person name="Jackson C."/>
            <person name="Lee H."/>
            <person name="Pejaver V.R."/>
            <person name="Doak T."/>
            <person name="Lynch M."/>
        </authorList>
    </citation>
    <scope>NUCLEOTIDE SEQUENCE [LARGE SCALE GENOMIC DNA]</scope>
</reference>
<proteinExistence type="predicted"/>
<dbReference type="Proteomes" id="UP000036771">
    <property type="component" value="Unassembled WGS sequence"/>
</dbReference>
<organism evidence="1 2">
    <name type="scientific">Caedimonas varicaedens</name>
    <dbReference type="NCBI Taxonomy" id="1629334"/>
    <lineage>
        <taxon>Bacteria</taxon>
        <taxon>Pseudomonadati</taxon>
        <taxon>Pseudomonadota</taxon>
        <taxon>Alphaproteobacteria</taxon>
        <taxon>Holosporales</taxon>
        <taxon>Caedimonadaceae</taxon>
        <taxon>Caedimonas</taxon>
    </lineage>
</organism>
<name>A0A0K8MCH8_9PROT</name>
<evidence type="ECO:0000313" key="1">
    <source>
        <dbReference type="EMBL" id="GAO98172.1"/>
    </source>
</evidence>
<keyword evidence="2" id="KW-1185">Reference proteome</keyword>
<protein>
    <submittedName>
        <fullName evidence="1">Uncharacterized protein</fullName>
    </submittedName>
</protein>
<dbReference type="STRING" id="1629334.Cva_00820"/>
<accession>A0A0K8MCH8</accession>
<dbReference type="AlphaFoldDB" id="A0A0K8MCH8"/>
<comment type="caution">
    <text evidence="1">The sequence shown here is derived from an EMBL/GenBank/DDBJ whole genome shotgun (WGS) entry which is preliminary data.</text>
</comment>